<dbReference type="AlphaFoldDB" id="A0A9P8SRE8"/>
<dbReference type="GO" id="GO:0006865">
    <property type="term" value="P:amino acid transport"/>
    <property type="evidence" value="ECO:0007669"/>
    <property type="project" value="InterPro"/>
</dbReference>
<reference evidence="7" key="1">
    <citation type="submission" date="2021-08" db="EMBL/GenBank/DDBJ databases">
        <title>Global Aspergillus fumigatus from environmental and clinical sources.</title>
        <authorList>
            <person name="Barber A."/>
            <person name="Sae-Ong T."/>
        </authorList>
    </citation>
    <scope>NUCLEOTIDE SEQUENCE</scope>
    <source>
        <strain evidence="7">NRZ-2016-071</strain>
    </source>
</reference>
<feature type="transmembrane region" description="Helical" evidence="6">
    <location>
        <begin position="228"/>
        <end position="245"/>
    </location>
</feature>
<keyword evidence="2" id="KW-0813">Transport</keyword>
<gene>
    <name evidence="7" type="ORF">KXV57_007684</name>
</gene>
<dbReference type="NCBIfam" id="TIGR01167">
    <property type="entry name" value="LPXTG_anchor"/>
    <property type="match status" value="1"/>
</dbReference>
<evidence type="ECO:0000313" key="8">
    <source>
        <dbReference type="Proteomes" id="UP000813423"/>
    </source>
</evidence>
<dbReference type="PROSITE" id="PS00218">
    <property type="entry name" value="AMINO_ACID_PERMEASE_1"/>
    <property type="match status" value="1"/>
</dbReference>
<protein>
    <recommendedName>
        <fullName evidence="9">GABA permease GabA</fullName>
    </recommendedName>
</protein>
<accession>A0A9P8SRE8</accession>
<name>A0A9P8SRE8_ASPFM</name>
<dbReference type="EMBL" id="JAIBSC010000062">
    <property type="protein sequence ID" value="KAH1902100.1"/>
    <property type="molecule type" value="Genomic_DNA"/>
</dbReference>
<proteinExistence type="predicted"/>
<evidence type="ECO:0000256" key="5">
    <source>
        <dbReference type="ARBA" id="ARBA00023136"/>
    </source>
</evidence>
<feature type="transmembrane region" description="Helical" evidence="6">
    <location>
        <begin position="124"/>
        <end position="148"/>
    </location>
</feature>
<dbReference type="PANTHER" id="PTHR45649:SF14">
    <property type="entry name" value="GABA PERMEASE"/>
    <property type="match status" value="1"/>
</dbReference>
<comment type="caution">
    <text evidence="7">The sequence shown here is derived from an EMBL/GenBank/DDBJ whole genome shotgun (WGS) entry which is preliminary data.</text>
</comment>
<dbReference type="PANTHER" id="PTHR45649">
    <property type="entry name" value="AMINO-ACID PERMEASE BAT1"/>
    <property type="match status" value="1"/>
</dbReference>
<keyword evidence="5 6" id="KW-0472">Membrane</keyword>
<dbReference type="InterPro" id="IPR004840">
    <property type="entry name" value="Amino_acid_permease_CS"/>
</dbReference>
<evidence type="ECO:0000256" key="3">
    <source>
        <dbReference type="ARBA" id="ARBA00022692"/>
    </source>
</evidence>
<comment type="subcellular location">
    <subcellularLocation>
        <location evidence="1">Membrane</location>
        <topology evidence="1">Multi-pass membrane protein</topology>
    </subcellularLocation>
</comment>
<feature type="transmembrane region" description="Helical" evidence="6">
    <location>
        <begin position="168"/>
        <end position="188"/>
    </location>
</feature>
<evidence type="ECO:0000256" key="1">
    <source>
        <dbReference type="ARBA" id="ARBA00004141"/>
    </source>
</evidence>
<sequence length="306" mass="33501">MSSESGSSSGAQLAKNFSRISLLGLAFITLNSWTAFSSALPLSLTSGGPTSIIWGLLTAGVCTLCIAASLAEFLSAYPTTAGRYRWVAGKSSCRWSTISLGWEDIDRYLRHFVTAVSWDDYERVLSWFTAWANVAAWICLCATASLFGSQLVTNTVILVHPDFNFLRWHVFLIYVGFNLIAFLVNAFWNSILSALNRAALIWSLCGFSIIFVTVLACASPNYNSARHVAVSIAYISFTTVLFMFPPARPVTGSTMNYAIAATGVFALLSAIYWFVRGRKHFMQVLVTAEMAIPEARPSSCPIKSDV</sequence>
<evidence type="ECO:0008006" key="9">
    <source>
        <dbReference type="Google" id="ProtNLM"/>
    </source>
</evidence>
<feature type="transmembrane region" description="Helical" evidence="6">
    <location>
        <begin position="257"/>
        <end position="275"/>
    </location>
</feature>
<dbReference type="Proteomes" id="UP000813423">
    <property type="component" value="Unassembled WGS sequence"/>
</dbReference>
<keyword evidence="3 6" id="KW-0812">Transmembrane</keyword>
<evidence type="ECO:0000256" key="6">
    <source>
        <dbReference type="SAM" id="Phobius"/>
    </source>
</evidence>
<dbReference type="Gene3D" id="1.20.1740.10">
    <property type="entry name" value="Amino acid/polyamine transporter I"/>
    <property type="match status" value="1"/>
</dbReference>
<dbReference type="GO" id="GO:0022857">
    <property type="term" value="F:transmembrane transporter activity"/>
    <property type="evidence" value="ECO:0007669"/>
    <property type="project" value="InterPro"/>
</dbReference>
<feature type="transmembrane region" description="Helical" evidence="6">
    <location>
        <begin position="52"/>
        <end position="75"/>
    </location>
</feature>
<evidence type="ECO:0000256" key="2">
    <source>
        <dbReference type="ARBA" id="ARBA00022448"/>
    </source>
</evidence>
<feature type="transmembrane region" description="Helical" evidence="6">
    <location>
        <begin position="200"/>
        <end position="222"/>
    </location>
</feature>
<feature type="transmembrane region" description="Helical" evidence="6">
    <location>
        <begin position="20"/>
        <end position="40"/>
    </location>
</feature>
<keyword evidence="4 6" id="KW-1133">Transmembrane helix</keyword>
<evidence type="ECO:0000256" key="4">
    <source>
        <dbReference type="ARBA" id="ARBA00022989"/>
    </source>
</evidence>
<organism evidence="7 8">
    <name type="scientific">Aspergillus fumigatus</name>
    <name type="common">Neosartorya fumigata</name>
    <dbReference type="NCBI Taxonomy" id="746128"/>
    <lineage>
        <taxon>Eukaryota</taxon>
        <taxon>Fungi</taxon>
        <taxon>Dikarya</taxon>
        <taxon>Ascomycota</taxon>
        <taxon>Pezizomycotina</taxon>
        <taxon>Eurotiomycetes</taxon>
        <taxon>Eurotiomycetidae</taxon>
        <taxon>Eurotiales</taxon>
        <taxon>Aspergillaceae</taxon>
        <taxon>Aspergillus</taxon>
        <taxon>Aspergillus subgen. Fumigati</taxon>
    </lineage>
</organism>
<evidence type="ECO:0000313" key="7">
    <source>
        <dbReference type="EMBL" id="KAH1902100.1"/>
    </source>
</evidence>
<dbReference type="GO" id="GO:0016020">
    <property type="term" value="C:membrane"/>
    <property type="evidence" value="ECO:0007669"/>
    <property type="project" value="UniProtKB-SubCell"/>
</dbReference>